<protein>
    <submittedName>
        <fullName evidence="2">Methyltransferase domain-containing protein</fullName>
    </submittedName>
</protein>
<dbReference type="SUPFAM" id="SSF53335">
    <property type="entry name" value="S-adenosyl-L-methionine-dependent methyltransferases"/>
    <property type="match status" value="1"/>
</dbReference>
<reference evidence="2" key="2">
    <citation type="submission" date="2022-05" db="EMBL/GenBank/DDBJ databases">
        <authorList>
            <person name="Kim J.-S."/>
            <person name="Lee K."/>
            <person name="Suh M."/>
            <person name="Eom M."/>
            <person name="Kim J.-S."/>
            <person name="Kim D.-S."/>
            <person name="Ko S.-H."/>
            <person name="Shin Y."/>
            <person name="Lee J.-S."/>
        </authorList>
    </citation>
    <scope>NUCLEOTIDE SEQUENCE</scope>
    <source>
        <strain evidence="2">N237</strain>
    </source>
</reference>
<dbReference type="GO" id="GO:0032259">
    <property type="term" value="P:methylation"/>
    <property type="evidence" value="ECO:0007669"/>
    <property type="project" value="UniProtKB-KW"/>
</dbReference>
<dbReference type="PANTHER" id="PTHR43861">
    <property type="entry name" value="TRANS-ACONITATE 2-METHYLTRANSFERASE-RELATED"/>
    <property type="match status" value="1"/>
</dbReference>
<dbReference type="Pfam" id="PF08241">
    <property type="entry name" value="Methyltransf_11"/>
    <property type="match status" value="1"/>
</dbReference>
<keyword evidence="2" id="KW-0489">Methyltransferase</keyword>
<dbReference type="EMBL" id="CP097332">
    <property type="protein sequence ID" value="UQX89919.1"/>
    <property type="molecule type" value="Genomic_DNA"/>
</dbReference>
<dbReference type="CDD" id="cd02440">
    <property type="entry name" value="AdoMet_MTases"/>
    <property type="match status" value="1"/>
</dbReference>
<dbReference type="Gene3D" id="3.40.50.150">
    <property type="entry name" value="Vaccinia Virus protein VP39"/>
    <property type="match status" value="1"/>
</dbReference>
<dbReference type="InterPro" id="IPR013216">
    <property type="entry name" value="Methyltransf_11"/>
</dbReference>
<dbReference type="Proteomes" id="UP001056336">
    <property type="component" value="Chromosome"/>
</dbReference>
<organism evidence="2 3">
    <name type="scientific">Jatrophihabitans telluris</name>
    <dbReference type="NCBI Taxonomy" id="2038343"/>
    <lineage>
        <taxon>Bacteria</taxon>
        <taxon>Bacillati</taxon>
        <taxon>Actinomycetota</taxon>
        <taxon>Actinomycetes</taxon>
        <taxon>Jatrophihabitantales</taxon>
        <taxon>Jatrophihabitantaceae</taxon>
        <taxon>Jatrophihabitans</taxon>
    </lineage>
</organism>
<name>A0ABY4R519_9ACTN</name>
<evidence type="ECO:0000313" key="3">
    <source>
        <dbReference type="Proteomes" id="UP001056336"/>
    </source>
</evidence>
<feature type="domain" description="Methyltransferase type 11" evidence="1">
    <location>
        <begin position="44"/>
        <end position="135"/>
    </location>
</feature>
<dbReference type="InterPro" id="IPR029063">
    <property type="entry name" value="SAM-dependent_MTases_sf"/>
</dbReference>
<sequence length="246" mass="27229">MTAQPLALTGERTVPEVPAENYWFRRHEAAYRYVRAEVTGPVVLEVGAGEGYGAAQLSRSGQQTVALDYDRAAIGHLHRRYPQLLAVQGNLAALPVRTASTDTLVCLQVIEHVWDHPQFVSECARVLRPGGSLILSTPNRLTFSPDRARPRNPFHTHEFVAHELRGLIEHAGLQVLQLAGLVARERLRELDARWGGSLADAQLAVDPGHWDADLRSDVASVATDDFEFHDPAADDCLDLLLIARRR</sequence>
<dbReference type="RefSeq" id="WP_249773814.1">
    <property type="nucleotide sequence ID" value="NZ_CP097332.1"/>
</dbReference>
<reference evidence="2" key="1">
    <citation type="journal article" date="2018" name="Int. J. Syst. Evol. Microbiol.">
        <title>Jatrophihabitans telluris sp. nov., isolated from sediment soil of lava forest wetlands and the emended description of the genus Jatrophihabitans.</title>
        <authorList>
            <person name="Lee K.C."/>
            <person name="Suh M.K."/>
            <person name="Eom M.K."/>
            <person name="Kim K.K."/>
            <person name="Kim J.S."/>
            <person name="Kim D.S."/>
            <person name="Ko S.H."/>
            <person name="Shin Y.K."/>
            <person name="Lee J.S."/>
        </authorList>
    </citation>
    <scope>NUCLEOTIDE SEQUENCE</scope>
    <source>
        <strain evidence="2">N237</strain>
    </source>
</reference>
<gene>
    <name evidence="2" type="ORF">M6D93_07910</name>
</gene>
<keyword evidence="3" id="KW-1185">Reference proteome</keyword>
<evidence type="ECO:0000313" key="2">
    <source>
        <dbReference type="EMBL" id="UQX89919.1"/>
    </source>
</evidence>
<evidence type="ECO:0000259" key="1">
    <source>
        <dbReference type="Pfam" id="PF08241"/>
    </source>
</evidence>
<accession>A0ABY4R519</accession>
<proteinExistence type="predicted"/>
<keyword evidence="2" id="KW-0808">Transferase</keyword>
<dbReference type="GO" id="GO:0008168">
    <property type="term" value="F:methyltransferase activity"/>
    <property type="evidence" value="ECO:0007669"/>
    <property type="project" value="UniProtKB-KW"/>
</dbReference>